<evidence type="ECO:0000313" key="1">
    <source>
        <dbReference type="EMBL" id="SFP09746.1"/>
    </source>
</evidence>
<proteinExistence type="predicted"/>
<dbReference type="AlphaFoldDB" id="A0A1I5MLC1"/>
<sequence length="53" mass="5814">MAPIDRLYLGALLDLLAGQGEGDRLWEAASDLIDRFLGTRTVIAGTATRRARR</sequence>
<keyword evidence="2" id="KW-1185">Reference proteome</keyword>
<organism evidence="1 2">
    <name type="scientific">Actinomadura madurae</name>
    <dbReference type="NCBI Taxonomy" id="1993"/>
    <lineage>
        <taxon>Bacteria</taxon>
        <taxon>Bacillati</taxon>
        <taxon>Actinomycetota</taxon>
        <taxon>Actinomycetes</taxon>
        <taxon>Streptosporangiales</taxon>
        <taxon>Thermomonosporaceae</taxon>
        <taxon>Actinomadura</taxon>
    </lineage>
</organism>
<dbReference type="EMBL" id="FOVH01000011">
    <property type="protein sequence ID" value="SFP09746.1"/>
    <property type="molecule type" value="Genomic_DNA"/>
</dbReference>
<dbReference type="InParanoid" id="A0A1I5MLC1"/>
<name>A0A1I5MLC1_9ACTN</name>
<reference evidence="1 2" key="1">
    <citation type="submission" date="2016-10" db="EMBL/GenBank/DDBJ databases">
        <authorList>
            <person name="de Groot N.N."/>
        </authorList>
    </citation>
    <scope>NUCLEOTIDE SEQUENCE [LARGE SCALE GENOMIC DNA]</scope>
    <source>
        <strain evidence="1 2">DSM 43067</strain>
    </source>
</reference>
<accession>A0A1I5MLC1</accession>
<evidence type="ECO:0000313" key="2">
    <source>
        <dbReference type="Proteomes" id="UP000183413"/>
    </source>
</evidence>
<dbReference type="RefSeq" id="WP_021598960.1">
    <property type="nucleotide sequence ID" value="NZ_FOVH01000011.1"/>
</dbReference>
<dbReference type="Proteomes" id="UP000183413">
    <property type="component" value="Unassembled WGS sequence"/>
</dbReference>
<protein>
    <submittedName>
        <fullName evidence="1">Uncharacterized protein</fullName>
    </submittedName>
</protein>
<gene>
    <name evidence="1" type="ORF">SAMN04489713_111318</name>
</gene>